<evidence type="ECO:0000313" key="3">
    <source>
        <dbReference type="Proteomes" id="UP000176800"/>
    </source>
</evidence>
<organism evidence="2 3">
    <name type="scientific">Candidatus Zambryskibacteria bacterium RIFCSPLOWO2_01_FULL_45_21</name>
    <dbReference type="NCBI Taxonomy" id="1802761"/>
    <lineage>
        <taxon>Bacteria</taxon>
        <taxon>Candidatus Zambryskiibacteriota</taxon>
    </lineage>
</organism>
<evidence type="ECO:0000256" key="1">
    <source>
        <dbReference type="SAM" id="Phobius"/>
    </source>
</evidence>
<keyword evidence="1" id="KW-0812">Transmembrane</keyword>
<proteinExistence type="predicted"/>
<reference evidence="2 3" key="1">
    <citation type="journal article" date="2016" name="Nat. Commun.">
        <title>Thousands of microbial genomes shed light on interconnected biogeochemical processes in an aquifer system.</title>
        <authorList>
            <person name="Anantharaman K."/>
            <person name="Brown C.T."/>
            <person name="Hug L.A."/>
            <person name="Sharon I."/>
            <person name="Castelle C.J."/>
            <person name="Probst A.J."/>
            <person name="Thomas B.C."/>
            <person name="Singh A."/>
            <person name="Wilkins M.J."/>
            <person name="Karaoz U."/>
            <person name="Brodie E.L."/>
            <person name="Williams K.H."/>
            <person name="Hubbard S.S."/>
            <person name="Banfield J.F."/>
        </authorList>
    </citation>
    <scope>NUCLEOTIDE SEQUENCE [LARGE SCALE GENOMIC DNA]</scope>
</reference>
<dbReference type="EMBL" id="MHWE01000018">
    <property type="protein sequence ID" value="OHB03473.1"/>
    <property type="molecule type" value="Genomic_DNA"/>
</dbReference>
<sequence length="326" mass="36066">MNSSLKRIQRIKKSCLVGLVVCVVTVLAVFSTSSYALAYFTEFVPDTENSGDILIGPAKIEIDINPGEAKTFNFTVQNRTGRDQNFRIEIEDFTDGEDSNQTVKLLGEEKSQWTLKDFIFVQERSFALKNGERAKIPVSFSVPADSEPGGKFASVLVSIISDNSQSGEDTSSNSKAVTISRAGVLVFATVSGSTVKSGELLNFSVSSRDKSRQVRFGVLYENNGNVHLNPYGFIEIKSIFGKTIANVEIDPWFVLPQSQRSRDVIYSGEELFGLYKAKIFLNRGYDDVVDEKEVSLTMIPPEIGLLVVLILFFGVWALMSRFKMGA</sequence>
<keyword evidence="1" id="KW-0472">Membrane</keyword>
<evidence type="ECO:0000313" key="2">
    <source>
        <dbReference type="EMBL" id="OHB03473.1"/>
    </source>
</evidence>
<keyword evidence="1" id="KW-1133">Transmembrane helix</keyword>
<name>A0A1G2U1V0_9BACT</name>
<dbReference type="Proteomes" id="UP000176800">
    <property type="component" value="Unassembled WGS sequence"/>
</dbReference>
<comment type="caution">
    <text evidence="2">The sequence shown here is derived from an EMBL/GenBank/DDBJ whole genome shotgun (WGS) entry which is preliminary data.</text>
</comment>
<dbReference type="AlphaFoldDB" id="A0A1G2U1V0"/>
<evidence type="ECO:0008006" key="4">
    <source>
        <dbReference type="Google" id="ProtNLM"/>
    </source>
</evidence>
<feature type="transmembrane region" description="Helical" evidence="1">
    <location>
        <begin position="303"/>
        <end position="322"/>
    </location>
</feature>
<accession>A0A1G2U1V0</accession>
<protein>
    <recommendedName>
        <fullName evidence="4">DUF916 domain-containing protein</fullName>
    </recommendedName>
</protein>
<gene>
    <name evidence="2" type="ORF">A3B14_03000</name>
</gene>